<evidence type="ECO:0000313" key="2">
    <source>
        <dbReference type="Proteomes" id="UP000282876"/>
    </source>
</evidence>
<proteinExistence type="predicted"/>
<name>A0A437AJB0_9MICR</name>
<gene>
    <name evidence="1" type="ORF">TUBRATIS_23950</name>
</gene>
<dbReference type="VEuPathDB" id="MicrosporidiaDB:TUBRATIS_23950"/>
<sequence>MLLHNTINIYLFFDFIKLTQSTNEPTNYVINYIKNYQEEKLNFLKKAQDIQSNNFVPFIFLLKKRENSKYFQEILEIHENYLNFLTKEIDNFFCIGSNENSLALFSRCFFIVLNELIMKFSIQFILLLNQMTNKRKKIEYFLNNLFYLGKKSSNFKKKNILLSQIVNIFYDDFLEENLESNLFDCFKEKDKNSHFDPILSFNIYFIKLKKKFEKAYIFERKDYFKSEKNLSDLKNINLKNIILYYIRSIFKSKEFKFIKKFIPEVQLYKDLIHKSHNPLKRLTFIHGTLNHLILQFNLIYFLLFGKESDLFLQRYIPIYKIIIFKRLKFKLRFISYYFFNQFTGNKNKTIEEFFKLMCYSSFNDLINAKTSIFIMNGLNLEKDFIEFNTIVEMNQTILDKINIECSERKN</sequence>
<accession>A0A437AJB0</accession>
<organism evidence="1 2">
    <name type="scientific">Tubulinosema ratisbonensis</name>
    <dbReference type="NCBI Taxonomy" id="291195"/>
    <lineage>
        <taxon>Eukaryota</taxon>
        <taxon>Fungi</taxon>
        <taxon>Fungi incertae sedis</taxon>
        <taxon>Microsporidia</taxon>
        <taxon>Tubulinosematoidea</taxon>
        <taxon>Tubulinosematidae</taxon>
        <taxon>Tubulinosema</taxon>
    </lineage>
</organism>
<evidence type="ECO:0000313" key="1">
    <source>
        <dbReference type="EMBL" id="RVD91167.1"/>
    </source>
</evidence>
<protein>
    <submittedName>
        <fullName evidence="1">Uncharacterized protein</fullName>
    </submittedName>
</protein>
<reference evidence="1 2" key="1">
    <citation type="submission" date="2018-10" db="EMBL/GenBank/DDBJ databases">
        <title>Draft genome sequence of the microsporidian Tubulinosema ratisbonensis.</title>
        <authorList>
            <person name="Polonais V."/>
            <person name="Peyretaillade E."/>
            <person name="Niehus S."/>
            <person name="Wawrzyniak I."/>
            <person name="Franchet A."/>
            <person name="Gaspin C."/>
            <person name="Reichstadt M."/>
            <person name="Belser C."/>
            <person name="Labadie K."/>
            <person name="Delbac F."/>
            <person name="Ferrandon D."/>
        </authorList>
    </citation>
    <scope>NUCLEOTIDE SEQUENCE [LARGE SCALE GENOMIC DNA]</scope>
    <source>
        <strain evidence="1 2">Franzen</strain>
    </source>
</reference>
<keyword evidence="2" id="KW-1185">Reference proteome</keyword>
<dbReference type="EMBL" id="RCSS01000624">
    <property type="protein sequence ID" value="RVD91167.1"/>
    <property type="molecule type" value="Genomic_DNA"/>
</dbReference>
<dbReference type="AlphaFoldDB" id="A0A437AJB0"/>
<dbReference type="Proteomes" id="UP000282876">
    <property type="component" value="Unassembled WGS sequence"/>
</dbReference>
<comment type="caution">
    <text evidence="1">The sequence shown here is derived from an EMBL/GenBank/DDBJ whole genome shotgun (WGS) entry which is preliminary data.</text>
</comment>